<dbReference type="PANTHER" id="PTHR12315">
    <property type="entry name" value="BICOID-INTERACTING PROTEIN RELATED"/>
    <property type="match status" value="1"/>
</dbReference>
<protein>
    <recommendedName>
        <fullName evidence="6">RNA methyltransferase</fullName>
        <ecNumber evidence="6">2.1.1.-</ecNumber>
    </recommendedName>
</protein>
<dbReference type="InterPro" id="IPR024160">
    <property type="entry name" value="BIN3_SAM-bd_dom"/>
</dbReference>
<feature type="compositionally biased region" description="Basic and acidic residues" evidence="7">
    <location>
        <begin position="619"/>
        <end position="629"/>
    </location>
</feature>
<dbReference type="EMBL" id="NWUJ01000002">
    <property type="protein sequence ID" value="PFH37282.1"/>
    <property type="molecule type" value="Genomic_DNA"/>
</dbReference>
<evidence type="ECO:0000256" key="2">
    <source>
        <dbReference type="ARBA" id="ARBA00022603"/>
    </source>
</evidence>
<dbReference type="VEuPathDB" id="ToxoDB:BESB_037400"/>
<reference evidence="9 10" key="1">
    <citation type="submission" date="2017-09" db="EMBL/GenBank/DDBJ databases">
        <title>Genome sequencing of Besnoitia besnoiti strain Bb-Ger1.</title>
        <authorList>
            <person name="Schares G."/>
            <person name="Venepally P."/>
            <person name="Lorenzi H.A."/>
        </authorList>
    </citation>
    <scope>NUCLEOTIDE SEQUENCE [LARGE SCALE GENOMIC DNA]</scope>
    <source>
        <strain evidence="9 10">Bb-Ger1</strain>
    </source>
</reference>
<dbReference type="InterPro" id="IPR029063">
    <property type="entry name" value="SAM-dependent_MTases_sf"/>
</dbReference>
<sequence length="692" mass="74883">MTKYATDLQDGTDGQCRSVTTATEGLNQDTDQTWPAYALNSLSHSAKRPRRQCLHGNFPAYYVGRRAFCRSHNCSSRGLIRPAQRSPSVCSEVSDGSLSASAVYLQRRVLQRHTNSTTDTRGFSLHAVDPRLDALVLAHGKFLFEGKDVLDVGCNAGALCFAIAGLLHAKRVVGLDIDDELVQLANAAGAKLRDLALRPHSLEAKAAASRSIDSEIQGIPDIGHSNPAPSVKEDDVATRGETCLISAKRRKISVPVPLLFATDDRDKKCKVEGNPAGVVDDAGGPRFQTRSTTRKPHHKGKDCFSRLLGPVLWNALVKEATAPRENGIDPQSLDMPQDVQVSEQWRDVLQPAREDEDCGVDNSPQRSPSSVPATPFPFNVSFGSCDIVEGLPPPSCPALGCNECSCPACFTSSCCEAVRRVQRAARMPPLSLAPSLCSFDVILCLSVTKWIHLHQGDGGILLLFSRLHAMLKAGGILLLEPQDWASYRRARRLSSAFKEQLRRIRLPPKLFTSVLTMKTCPTSHISGCSMPCAAASSGEETTCRLLPAGTPHHTEGSRLTYEDADSIHCSCCCISSLSRSSCDGLPPDDSAERAEQPFMLLSSLDPWSNDGQHFGPSRSHREDDLAEGERPVEPGVLLENRLQSPAVDAISGVDGARSPVERSMATRFRFAAALSRGWLSVLQGAVDPHVAT</sequence>
<dbReference type="AlphaFoldDB" id="A0A2A9MNL5"/>
<keyword evidence="2 6" id="KW-0489">Methyltransferase</keyword>
<evidence type="ECO:0000256" key="5">
    <source>
        <dbReference type="PROSITE-ProRule" id="PRU00848"/>
    </source>
</evidence>
<dbReference type="PROSITE" id="PS51515">
    <property type="entry name" value="BIN3_SAM"/>
    <property type="match status" value="1"/>
</dbReference>
<feature type="region of interest" description="Disordered" evidence="7">
    <location>
        <begin position="605"/>
        <end position="629"/>
    </location>
</feature>
<accession>A0A2A9MNL5</accession>
<feature type="region of interest" description="Disordered" evidence="7">
    <location>
        <begin position="353"/>
        <end position="372"/>
    </location>
</feature>
<keyword evidence="10" id="KW-1185">Reference proteome</keyword>
<dbReference type="GeneID" id="40308721"/>
<dbReference type="GO" id="GO:0008171">
    <property type="term" value="F:O-methyltransferase activity"/>
    <property type="evidence" value="ECO:0007669"/>
    <property type="project" value="UniProtKB-UniRule"/>
</dbReference>
<evidence type="ECO:0000256" key="7">
    <source>
        <dbReference type="SAM" id="MobiDB-lite"/>
    </source>
</evidence>
<keyword evidence="3 6" id="KW-0808">Transferase</keyword>
<dbReference type="Pfam" id="PF06859">
    <property type="entry name" value="Bin3"/>
    <property type="match status" value="1"/>
</dbReference>
<keyword evidence="4 5" id="KW-0949">S-adenosyl-L-methionine</keyword>
<evidence type="ECO:0000256" key="4">
    <source>
        <dbReference type="ARBA" id="ARBA00022691"/>
    </source>
</evidence>
<dbReference type="GO" id="GO:0040031">
    <property type="term" value="P:snRNA modification"/>
    <property type="evidence" value="ECO:0007669"/>
    <property type="project" value="TreeGrafter"/>
</dbReference>
<dbReference type="STRING" id="94643.A0A2A9MNL5"/>
<feature type="domain" description="Bin3-type SAM" evidence="8">
    <location>
        <begin position="129"/>
        <end position="554"/>
    </location>
</feature>
<dbReference type="Proteomes" id="UP000224006">
    <property type="component" value="Chromosome II"/>
</dbReference>
<dbReference type="InterPro" id="IPR010675">
    <property type="entry name" value="Bin3_C"/>
</dbReference>
<feature type="compositionally biased region" description="Polar residues" evidence="7">
    <location>
        <begin position="362"/>
        <end position="372"/>
    </location>
</feature>
<dbReference type="OrthoDB" id="540004at2759"/>
<dbReference type="RefSeq" id="XP_029221291.1">
    <property type="nucleotide sequence ID" value="XM_029362326.1"/>
</dbReference>
<organism evidence="9 10">
    <name type="scientific">Besnoitia besnoiti</name>
    <name type="common">Apicomplexan protozoan</name>
    <dbReference type="NCBI Taxonomy" id="94643"/>
    <lineage>
        <taxon>Eukaryota</taxon>
        <taxon>Sar</taxon>
        <taxon>Alveolata</taxon>
        <taxon>Apicomplexa</taxon>
        <taxon>Conoidasida</taxon>
        <taxon>Coccidia</taxon>
        <taxon>Eucoccidiorida</taxon>
        <taxon>Eimeriorina</taxon>
        <taxon>Sarcocystidae</taxon>
        <taxon>Besnoitia</taxon>
    </lineage>
</organism>
<dbReference type="GO" id="GO:0017069">
    <property type="term" value="F:snRNA binding"/>
    <property type="evidence" value="ECO:0007669"/>
    <property type="project" value="TreeGrafter"/>
</dbReference>
<dbReference type="SUPFAM" id="SSF53335">
    <property type="entry name" value="S-adenosyl-L-methionine-dependent methyltransferases"/>
    <property type="match status" value="1"/>
</dbReference>
<evidence type="ECO:0000256" key="1">
    <source>
        <dbReference type="ARBA" id="ARBA00008361"/>
    </source>
</evidence>
<dbReference type="PANTHER" id="PTHR12315:SF0">
    <property type="entry name" value="7SK SNRNA METHYLPHOSPHATE CAPPING ENZYME"/>
    <property type="match status" value="1"/>
</dbReference>
<dbReference type="InterPro" id="IPR039772">
    <property type="entry name" value="Bin3-like"/>
</dbReference>
<evidence type="ECO:0000256" key="6">
    <source>
        <dbReference type="RuleBase" id="RU367087"/>
    </source>
</evidence>
<dbReference type="KEGG" id="bbes:BESB_037400"/>
<evidence type="ECO:0000313" key="9">
    <source>
        <dbReference type="EMBL" id="PFH37282.1"/>
    </source>
</evidence>
<evidence type="ECO:0000256" key="3">
    <source>
        <dbReference type="ARBA" id="ARBA00022679"/>
    </source>
</evidence>
<dbReference type="Gene3D" id="3.40.50.150">
    <property type="entry name" value="Vaccinia Virus protein VP39"/>
    <property type="match status" value="2"/>
</dbReference>
<dbReference type="CDD" id="cd02440">
    <property type="entry name" value="AdoMet_MTases"/>
    <property type="match status" value="1"/>
</dbReference>
<dbReference type="GO" id="GO:0032259">
    <property type="term" value="P:methylation"/>
    <property type="evidence" value="ECO:0007669"/>
    <property type="project" value="UniProtKB-KW"/>
</dbReference>
<name>A0A2A9MNL5_BESBE</name>
<comment type="similarity">
    <text evidence="1 6">Belongs to the methyltransferase superfamily.</text>
</comment>
<proteinExistence type="inferred from homology"/>
<evidence type="ECO:0000259" key="8">
    <source>
        <dbReference type="PROSITE" id="PS51515"/>
    </source>
</evidence>
<dbReference type="EC" id="2.1.1.-" evidence="6"/>
<feature type="region of interest" description="Disordered" evidence="7">
    <location>
        <begin position="273"/>
        <end position="300"/>
    </location>
</feature>
<dbReference type="GO" id="GO:0008173">
    <property type="term" value="F:RNA methyltransferase activity"/>
    <property type="evidence" value="ECO:0007669"/>
    <property type="project" value="UniProtKB-UniRule"/>
</dbReference>
<comment type="caution">
    <text evidence="9">The sequence shown here is derived from an EMBL/GenBank/DDBJ whole genome shotgun (WGS) entry which is preliminary data.</text>
</comment>
<gene>
    <name evidence="9" type="ORF">BESB_037400</name>
</gene>
<evidence type="ECO:0000313" key="10">
    <source>
        <dbReference type="Proteomes" id="UP000224006"/>
    </source>
</evidence>